<name>A0AAV2ZG20_9STRA</name>
<dbReference type="AlphaFoldDB" id="A0AAV2ZG20"/>
<dbReference type="EMBL" id="DAKRPA010000006">
    <property type="protein sequence ID" value="DBA04704.1"/>
    <property type="molecule type" value="Genomic_DNA"/>
</dbReference>
<proteinExistence type="predicted"/>
<accession>A0AAV2ZG20</accession>
<evidence type="ECO:0000313" key="1">
    <source>
        <dbReference type="EMBL" id="DBA04704.1"/>
    </source>
</evidence>
<gene>
    <name evidence="1" type="ORF">N0F65_012287</name>
</gene>
<protein>
    <submittedName>
        <fullName evidence="1">Uncharacterized protein</fullName>
    </submittedName>
</protein>
<evidence type="ECO:0000313" key="2">
    <source>
        <dbReference type="Proteomes" id="UP001146120"/>
    </source>
</evidence>
<organism evidence="1 2">
    <name type="scientific">Lagenidium giganteum</name>
    <dbReference type="NCBI Taxonomy" id="4803"/>
    <lineage>
        <taxon>Eukaryota</taxon>
        <taxon>Sar</taxon>
        <taxon>Stramenopiles</taxon>
        <taxon>Oomycota</taxon>
        <taxon>Peronosporomycetes</taxon>
        <taxon>Pythiales</taxon>
        <taxon>Pythiaceae</taxon>
    </lineage>
</organism>
<reference evidence="1" key="2">
    <citation type="journal article" date="2023" name="Microbiol Resour">
        <title>Decontamination and Annotation of the Draft Genome Sequence of the Oomycete Lagenidium giganteum ARSEF 373.</title>
        <authorList>
            <person name="Morgan W.R."/>
            <person name="Tartar A."/>
        </authorList>
    </citation>
    <scope>NUCLEOTIDE SEQUENCE</scope>
    <source>
        <strain evidence="1">ARSEF 373</strain>
    </source>
</reference>
<comment type="caution">
    <text evidence="1">The sequence shown here is derived from an EMBL/GenBank/DDBJ whole genome shotgun (WGS) entry which is preliminary data.</text>
</comment>
<dbReference type="Proteomes" id="UP001146120">
    <property type="component" value="Unassembled WGS sequence"/>
</dbReference>
<sequence length="346" mass="39412">MERFLVQRALQREVSKVVQQRRRQLQELVRQRAQQAQADAAYASCFSGNKRSVRLNVVKALMDMRLHDDKVERFQLKRTATITAQLQQQMDVHCQNFSSLVDQCLYELAKTLDMYDGQCPHTQEWFSMLEPWMVTKVAELATSMRTLNDSTAALILQQRTEQLTIGFTRLEASLALLVAPRTGHNDANSLGDPSELKHQAPASLFRLASQVVENWEDLDVDDIDVVATQDEDARLLSLRLISCGGLNKIHGTAELNASSLELVDCFDADSGREVMEILAQWRHLKTLRFSWCSWLSTELLVTFANKLLEPPVTILEEIAVSQCFDVVEDYVRSIFLELHPTTRFAI</sequence>
<keyword evidence="2" id="KW-1185">Reference proteome</keyword>
<reference evidence="1" key="1">
    <citation type="submission" date="2022-11" db="EMBL/GenBank/DDBJ databases">
        <authorList>
            <person name="Morgan W.R."/>
            <person name="Tartar A."/>
        </authorList>
    </citation>
    <scope>NUCLEOTIDE SEQUENCE</scope>
    <source>
        <strain evidence="1">ARSEF 373</strain>
    </source>
</reference>